<organism evidence="2 3">
    <name type="scientific">Cellvibrio zantedeschiae</name>
    <dbReference type="NCBI Taxonomy" id="1237077"/>
    <lineage>
        <taxon>Bacteria</taxon>
        <taxon>Pseudomonadati</taxon>
        <taxon>Pseudomonadota</taxon>
        <taxon>Gammaproteobacteria</taxon>
        <taxon>Cellvibrionales</taxon>
        <taxon>Cellvibrionaceae</taxon>
        <taxon>Cellvibrio</taxon>
    </lineage>
</organism>
<dbReference type="PANTHER" id="PTHR39166:SF1">
    <property type="entry name" value="BLL1166 PROTEIN"/>
    <property type="match status" value="1"/>
</dbReference>
<reference evidence="3" key="1">
    <citation type="journal article" date="2019" name="Int. J. Syst. Evol. Microbiol.">
        <title>The Global Catalogue of Microorganisms (GCM) 10K type strain sequencing project: providing services to taxonomists for standard genome sequencing and annotation.</title>
        <authorList>
            <consortium name="The Broad Institute Genomics Platform"/>
            <consortium name="The Broad Institute Genome Sequencing Center for Infectious Disease"/>
            <person name="Wu L."/>
            <person name="Ma J."/>
        </authorList>
    </citation>
    <scope>NUCLEOTIDE SEQUENCE [LARGE SCALE GENOMIC DNA]</scope>
    <source>
        <strain evidence="3">KCTC 32239</strain>
    </source>
</reference>
<evidence type="ECO:0008006" key="4">
    <source>
        <dbReference type="Google" id="ProtNLM"/>
    </source>
</evidence>
<sequence length="105" mass="11812">MYSERELQKQLIDIAQSSDWFMQALSAAEQLGLESWCIGAGAVRNLVWDYLHGYTKPSELPYLDVVYFDSENLSAEREKELQQKLSQINPNQMGASKSGSSSCMA</sequence>
<keyword evidence="3" id="KW-1185">Reference proteome</keyword>
<dbReference type="InterPro" id="IPR009267">
    <property type="entry name" value="NTP_transf_6"/>
</dbReference>
<feature type="region of interest" description="Disordered" evidence="1">
    <location>
        <begin position="79"/>
        <end position="105"/>
    </location>
</feature>
<feature type="compositionally biased region" description="Polar residues" evidence="1">
    <location>
        <begin position="83"/>
        <end position="105"/>
    </location>
</feature>
<dbReference type="EMBL" id="BMYZ01000001">
    <property type="protein sequence ID" value="GGY71047.1"/>
    <property type="molecule type" value="Genomic_DNA"/>
</dbReference>
<accession>A0ABQ3AXP3</accession>
<protein>
    <recommendedName>
        <fullName evidence="4">Nucleotidyltransferase family protein</fullName>
    </recommendedName>
</protein>
<name>A0ABQ3AXP3_9GAMM</name>
<dbReference type="PANTHER" id="PTHR39166">
    <property type="entry name" value="BLL1166 PROTEIN"/>
    <property type="match status" value="1"/>
</dbReference>
<comment type="caution">
    <text evidence="2">The sequence shown here is derived from an EMBL/GenBank/DDBJ whole genome shotgun (WGS) entry which is preliminary data.</text>
</comment>
<dbReference type="Pfam" id="PF06042">
    <property type="entry name" value="NTP_transf_6"/>
    <property type="match status" value="1"/>
</dbReference>
<evidence type="ECO:0000313" key="3">
    <source>
        <dbReference type="Proteomes" id="UP000619761"/>
    </source>
</evidence>
<evidence type="ECO:0000256" key="1">
    <source>
        <dbReference type="SAM" id="MobiDB-lite"/>
    </source>
</evidence>
<proteinExistence type="predicted"/>
<gene>
    <name evidence="2" type="ORF">GCM10011613_14500</name>
</gene>
<evidence type="ECO:0000313" key="2">
    <source>
        <dbReference type="EMBL" id="GGY71047.1"/>
    </source>
</evidence>
<dbReference type="Proteomes" id="UP000619761">
    <property type="component" value="Unassembled WGS sequence"/>
</dbReference>